<organism evidence="9 10">
    <name type="scientific">Youxingia wuxianensis</name>
    <dbReference type="NCBI Taxonomy" id="2763678"/>
    <lineage>
        <taxon>Bacteria</taxon>
        <taxon>Bacillati</taxon>
        <taxon>Bacillota</taxon>
        <taxon>Clostridia</taxon>
        <taxon>Eubacteriales</taxon>
        <taxon>Oscillospiraceae</taxon>
        <taxon>Youxingia</taxon>
    </lineage>
</organism>
<dbReference type="PANTHER" id="PTHR30265:SF2">
    <property type="entry name" value="TRANSCRIPTION TERMINATION_ANTITERMINATION PROTEIN NUSG"/>
    <property type="match status" value="1"/>
</dbReference>
<dbReference type="SMART" id="SM00738">
    <property type="entry name" value="NGN"/>
    <property type="match status" value="1"/>
</dbReference>
<dbReference type="GO" id="GO:0005829">
    <property type="term" value="C:cytosol"/>
    <property type="evidence" value="ECO:0007669"/>
    <property type="project" value="TreeGrafter"/>
</dbReference>
<evidence type="ECO:0000259" key="8">
    <source>
        <dbReference type="SMART" id="SM00738"/>
    </source>
</evidence>
<reference evidence="9" key="1">
    <citation type="submission" date="2020-08" db="EMBL/GenBank/DDBJ databases">
        <title>Genome public.</title>
        <authorList>
            <person name="Liu C."/>
            <person name="Sun Q."/>
        </authorList>
    </citation>
    <scope>NUCLEOTIDE SEQUENCE</scope>
    <source>
        <strain evidence="9">NSJ-64</strain>
    </source>
</reference>
<evidence type="ECO:0000256" key="6">
    <source>
        <dbReference type="NCBIfam" id="TIGR00922"/>
    </source>
</evidence>
<evidence type="ECO:0000256" key="3">
    <source>
        <dbReference type="ARBA" id="ARBA00023015"/>
    </source>
</evidence>
<evidence type="ECO:0000256" key="4">
    <source>
        <dbReference type="ARBA" id="ARBA00023163"/>
    </source>
</evidence>
<feature type="domain" description="NusG-like N-terminal" evidence="8">
    <location>
        <begin position="4"/>
        <end position="112"/>
    </location>
</feature>
<evidence type="ECO:0000313" key="9">
    <source>
        <dbReference type="EMBL" id="MBC8585763.1"/>
    </source>
</evidence>
<dbReference type="InterPro" id="IPR001062">
    <property type="entry name" value="Transcrpt_antiterm_NusG"/>
</dbReference>
<keyword evidence="2 5" id="KW-0889">Transcription antitermination</keyword>
<dbReference type="FunFam" id="3.30.70.940:FF:000002">
    <property type="entry name" value="Transcription termination/antitermination protein NusG"/>
    <property type="match status" value="1"/>
</dbReference>
<dbReference type="NCBIfam" id="TIGR00922">
    <property type="entry name" value="nusG"/>
    <property type="match status" value="1"/>
</dbReference>
<dbReference type="SUPFAM" id="SSF82679">
    <property type="entry name" value="N-utilization substance G protein NusG, N-terminal domain"/>
    <property type="match status" value="1"/>
</dbReference>
<dbReference type="Pfam" id="PF02357">
    <property type="entry name" value="NusG"/>
    <property type="match status" value="1"/>
</dbReference>
<dbReference type="RefSeq" id="WP_262395479.1">
    <property type="nucleotide sequence ID" value="NZ_JACRTD010000006.1"/>
</dbReference>
<dbReference type="InterPro" id="IPR036735">
    <property type="entry name" value="NGN_dom_sf"/>
</dbReference>
<dbReference type="GO" id="GO:0031564">
    <property type="term" value="P:transcription antitermination"/>
    <property type="evidence" value="ECO:0007669"/>
    <property type="project" value="UniProtKB-UniRule"/>
</dbReference>
<keyword evidence="4 5" id="KW-0804">Transcription</keyword>
<dbReference type="InterPro" id="IPR014722">
    <property type="entry name" value="Rib_uL2_dom2"/>
</dbReference>
<dbReference type="HAMAP" id="MF_00948">
    <property type="entry name" value="NusG"/>
    <property type="match status" value="1"/>
</dbReference>
<dbReference type="CDD" id="cd06091">
    <property type="entry name" value="KOW_NusG"/>
    <property type="match status" value="1"/>
</dbReference>
<dbReference type="Gene3D" id="3.30.70.940">
    <property type="entry name" value="NusG, N-terminal domain"/>
    <property type="match status" value="1"/>
</dbReference>
<dbReference type="GO" id="GO:0032784">
    <property type="term" value="P:regulation of DNA-templated transcription elongation"/>
    <property type="evidence" value="ECO:0007669"/>
    <property type="project" value="InterPro"/>
</dbReference>
<comment type="similarity">
    <text evidence="5 7">Belongs to the NusG family.</text>
</comment>
<sequence length="173" mass="19494">MPDSMKWYVVHTYSGYENKVATNIEKAVENRKLHDLFGEVKVPTQTVTEIKDNKKCEVERKIFPGYVLVKMIMTDDSWYVVRNIRGVTGFVGPGSKPVPLTEEEVQRLGVETKNIEVNFAVGDSVKVNDGYLEGFIGVVDEIDLQNSVVRVTVSMMGKDVPVELELDQIEPLD</sequence>
<dbReference type="PANTHER" id="PTHR30265">
    <property type="entry name" value="RHO-INTERACTING TRANSCRIPTION TERMINATION FACTOR NUSG"/>
    <property type="match status" value="1"/>
</dbReference>
<dbReference type="GO" id="GO:0006353">
    <property type="term" value="P:DNA-templated transcription termination"/>
    <property type="evidence" value="ECO:0007669"/>
    <property type="project" value="UniProtKB-UniRule"/>
</dbReference>
<dbReference type="PRINTS" id="PR00338">
    <property type="entry name" value="NUSGTNSCPFCT"/>
</dbReference>
<evidence type="ECO:0000256" key="5">
    <source>
        <dbReference type="HAMAP-Rule" id="MF_00948"/>
    </source>
</evidence>
<protein>
    <recommendedName>
        <fullName evidence="5 6">Transcription termination/antitermination protein NusG</fullName>
    </recommendedName>
</protein>
<dbReference type="SUPFAM" id="SSF50104">
    <property type="entry name" value="Translation proteins SH3-like domain"/>
    <property type="match status" value="1"/>
</dbReference>
<dbReference type="InterPro" id="IPR006645">
    <property type="entry name" value="NGN-like_dom"/>
</dbReference>
<dbReference type="InterPro" id="IPR047050">
    <property type="entry name" value="NGN"/>
</dbReference>
<comment type="function">
    <text evidence="5 7">Participates in transcription elongation, termination and antitermination.</text>
</comment>
<dbReference type="Proteomes" id="UP000623678">
    <property type="component" value="Unassembled WGS sequence"/>
</dbReference>
<evidence type="ECO:0000313" key="10">
    <source>
        <dbReference type="Proteomes" id="UP000623678"/>
    </source>
</evidence>
<dbReference type="InterPro" id="IPR008991">
    <property type="entry name" value="Translation_prot_SH3-like_sf"/>
</dbReference>
<proteinExistence type="inferred from homology"/>
<keyword evidence="1 5" id="KW-0806">Transcription termination</keyword>
<gene>
    <name evidence="5 9" type="primary">nusG</name>
    <name evidence="9" type="ORF">H8705_09215</name>
</gene>
<dbReference type="EMBL" id="JACRTD010000006">
    <property type="protein sequence ID" value="MBC8585763.1"/>
    <property type="molecule type" value="Genomic_DNA"/>
</dbReference>
<dbReference type="GO" id="GO:0006354">
    <property type="term" value="P:DNA-templated transcription elongation"/>
    <property type="evidence" value="ECO:0007669"/>
    <property type="project" value="UniProtKB-UniRule"/>
</dbReference>
<evidence type="ECO:0000256" key="7">
    <source>
        <dbReference type="RuleBase" id="RU000538"/>
    </source>
</evidence>
<dbReference type="Gene3D" id="2.30.30.30">
    <property type="match status" value="1"/>
</dbReference>
<comment type="caution">
    <text evidence="9">The sequence shown here is derived from an EMBL/GenBank/DDBJ whole genome shotgun (WGS) entry which is preliminary data.</text>
</comment>
<accession>A0A926IIJ9</accession>
<evidence type="ECO:0000256" key="2">
    <source>
        <dbReference type="ARBA" id="ARBA00022814"/>
    </source>
</evidence>
<name>A0A926IIJ9_9FIRM</name>
<keyword evidence="10" id="KW-1185">Reference proteome</keyword>
<keyword evidence="3 5" id="KW-0805">Transcription regulation</keyword>
<dbReference type="CDD" id="cd09891">
    <property type="entry name" value="NGN_Bact_1"/>
    <property type="match status" value="1"/>
</dbReference>
<evidence type="ECO:0000256" key="1">
    <source>
        <dbReference type="ARBA" id="ARBA00022472"/>
    </source>
</evidence>
<dbReference type="InterPro" id="IPR043425">
    <property type="entry name" value="NusG-like"/>
</dbReference>
<dbReference type="AlphaFoldDB" id="A0A926IIJ9"/>